<name>A0AAX4JXM4_9TREE</name>
<organism evidence="1 2">
    <name type="scientific">Kwoniella dendrophila CBS 6074</name>
    <dbReference type="NCBI Taxonomy" id="1295534"/>
    <lineage>
        <taxon>Eukaryota</taxon>
        <taxon>Fungi</taxon>
        <taxon>Dikarya</taxon>
        <taxon>Basidiomycota</taxon>
        <taxon>Agaricomycotina</taxon>
        <taxon>Tremellomycetes</taxon>
        <taxon>Tremellales</taxon>
        <taxon>Cryptococcaceae</taxon>
        <taxon>Kwoniella</taxon>
    </lineage>
</organism>
<dbReference type="EMBL" id="CP144103">
    <property type="protein sequence ID" value="WWC89648.1"/>
    <property type="molecule type" value="Genomic_DNA"/>
</dbReference>
<evidence type="ECO:0000313" key="1">
    <source>
        <dbReference type="EMBL" id="WWC89648.1"/>
    </source>
</evidence>
<dbReference type="AlphaFoldDB" id="A0AAX4JXM4"/>
<accession>A0AAX4JXM4</accession>
<dbReference type="RefSeq" id="XP_066076411.1">
    <property type="nucleotide sequence ID" value="XM_066220314.1"/>
</dbReference>
<reference evidence="1 2" key="1">
    <citation type="submission" date="2024-01" db="EMBL/GenBank/DDBJ databases">
        <title>Comparative genomics of Cryptococcus and Kwoniella reveals pathogenesis evolution and contrasting modes of karyotype evolution via chromosome fusion or intercentromeric recombination.</title>
        <authorList>
            <person name="Coelho M.A."/>
            <person name="David-Palma M."/>
            <person name="Shea T."/>
            <person name="Bowers K."/>
            <person name="McGinley-Smith S."/>
            <person name="Mohammad A.W."/>
            <person name="Gnirke A."/>
            <person name="Yurkov A.M."/>
            <person name="Nowrousian M."/>
            <person name="Sun S."/>
            <person name="Cuomo C.A."/>
            <person name="Heitman J."/>
        </authorList>
    </citation>
    <scope>NUCLEOTIDE SEQUENCE [LARGE SCALE GENOMIC DNA]</scope>
    <source>
        <strain evidence="1 2">CBS 6074</strain>
    </source>
</reference>
<gene>
    <name evidence="1" type="ORF">L201_004573</name>
</gene>
<protein>
    <submittedName>
        <fullName evidence="1">Uncharacterized protein</fullName>
    </submittedName>
</protein>
<keyword evidence="2" id="KW-1185">Reference proteome</keyword>
<proteinExistence type="predicted"/>
<dbReference type="GeneID" id="91095243"/>
<evidence type="ECO:0000313" key="2">
    <source>
        <dbReference type="Proteomes" id="UP001355207"/>
    </source>
</evidence>
<sequence>MMWTERLTSDDHDHHDDLLTTLTNARSFVRAAGDIKAEHSRSDTGIEESPSCAADLDKILGSLQVLANKGTDSGLDTTSPASRPLTVNIYKKSTQGKTLGNTSNGSQLSGRYKCTVNGDWMRTVYAKRLQDRLPCTNLTAAILDHDFHWTCYEQDIGLQLSGPRSFFPVQRGFATVEVSISTCLDKSSDEVKRELIQHDAFKNLESLSFVVDSHIPTWFEESDVESRGLDGTLMSEDHTKRGLTAAGSQAITLVAQGRTVGSKVALTFSPSEFTFHSFERSFDPNDPIEEDDQEVKVQAEHHEQSKTKSLNSLTNLLAGKTFVLPSSNSFRIEFDNGVNVAHTSSKSNGGKHEFNDPSLRIYRWMEMSSS</sequence>
<dbReference type="Proteomes" id="UP001355207">
    <property type="component" value="Chromosome 6"/>
</dbReference>